<evidence type="ECO:0000259" key="1">
    <source>
        <dbReference type="SMART" id="SM00460"/>
    </source>
</evidence>
<evidence type="ECO:0000313" key="2">
    <source>
        <dbReference type="EMBL" id="QEE14347.1"/>
    </source>
</evidence>
<evidence type="ECO:0000313" key="3">
    <source>
        <dbReference type="Proteomes" id="UP000321408"/>
    </source>
</evidence>
<reference evidence="2 3" key="1">
    <citation type="journal article" date="2020" name="Nature">
        <title>Isolation of an archaeon at the prokaryote-eukaryote interface.</title>
        <authorList>
            <person name="Imachi H."/>
            <person name="Nobu M.K."/>
            <person name="Nakahara N."/>
            <person name="Morono Y."/>
            <person name="Ogawara M."/>
            <person name="Takaki Y."/>
            <person name="Takano Y."/>
            <person name="Uematsu K."/>
            <person name="Ikuta T."/>
            <person name="Ito M."/>
            <person name="Matsui Y."/>
            <person name="Miyazaki M."/>
            <person name="Murata K."/>
            <person name="Saito Y."/>
            <person name="Sakai S."/>
            <person name="Song C."/>
            <person name="Tasumi E."/>
            <person name="Yamanaka Y."/>
            <person name="Yamaguchi T."/>
            <person name="Kamagata Y."/>
            <person name="Tamaki H."/>
            <person name="Takai K."/>
        </authorList>
    </citation>
    <scope>NUCLEOTIDE SEQUENCE [LARGE SCALE GENOMIC DNA]</scope>
    <source>
        <strain evidence="2 3">MK-D1</strain>
    </source>
</reference>
<dbReference type="OrthoDB" id="18481at2157"/>
<proteinExistence type="predicted"/>
<feature type="domain" description="Transglutaminase-like" evidence="1">
    <location>
        <begin position="321"/>
        <end position="387"/>
    </location>
</feature>
<dbReference type="Gene3D" id="3.10.620.30">
    <property type="match status" value="1"/>
</dbReference>
<dbReference type="Proteomes" id="UP000321408">
    <property type="component" value="Chromosome"/>
</dbReference>
<name>A0A5B9D6C6_9ARCH</name>
<dbReference type="EMBL" id="CP042905">
    <property type="protein sequence ID" value="QEE14347.1"/>
    <property type="molecule type" value="Genomic_DNA"/>
</dbReference>
<gene>
    <name evidence="2" type="ORF">DSAG12_00160</name>
</gene>
<dbReference type="RefSeq" id="WP_147661304.1">
    <property type="nucleotide sequence ID" value="NZ_CP042905.2"/>
</dbReference>
<keyword evidence="3" id="KW-1185">Reference proteome</keyword>
<accession>A0A5B9D6C6</accession>
<organism evidence="2 3">
    <name type="scientific">Promethearchaeum syntrophicum</name>
    <dbReference type="NCBI Taxonomy" id="2594042"/>
    <lineage>
        <taxon>Archaea</taxon>
        <taxon>Promethearchaeati</taxon>
        <taxon>Promethearchaeota</taxon>
        <taxon>Promethearchaeia</taxon>
        <taxon>Promethearchaeales</taxon>
        <taxon>Promethearchaeaceae</taxon>
        <taxon>Promethearchaeum</taxon>
    </lineage>
</organism>
<dbReference type="AlphaFoldDB" id="A0A5B9D6C6"/>
<reference evidence="2 3" key="2">
    <citation type="journal article" date="2024" name="Int. J. Syst. Evol. Microbiol.">
        <title>Promethearchaeum syntrophicum gen. nov., sp. nov., an anaerobic, obligately syntrophic archaeon, the first isolate of the lineage 'Asgard' archaea, and proposal of the new archaeal phylum Promethearchaeota phyl. nov. and kingdom Promethearchaeati regn. nov.</title>
        <authorList>
            <person name="Imachi H."/>
            <person name="Nobu M.K."/>
            <person name="Kato S."/>
            <person name="Takaki Y."/>
            <person name="Miyazaki M."/>
            <person name="Miyata M."/>
            <person name="Ogawara M."/>
            <person name="Saito Y."/>
            <person name="Sakai S."/>
            <person name="Tahara Y.O."/>
            <person name="Takano Y."/>
            <person name="Tasumi E."/>
            <person name="Uematsu K."/>
            <person name="Yoshimura T."/>
            <person name="Itoh T."/>
            <person name="Ohkuma M."/>
            <person name="Takai K."/>
        </authorList>
    </citation>
    <scope>NUCLEOTIDE SEQUENCE [LARGE SCALE GENOMIC DNA]</scope>
    <source>
        <strain evidence="2 3">MK-D1</strain>
    </source>
</reference>
<dbReference type="SUPFAM" id="SSF54001">
    <property type="entry name" value="Cysteine proteinases"/>
    <property type="match status" value="1"/>
</dbReference>
<dbReference type="PANTHER" id="PTHR33490">
    <property type="entry name" value="BLR5614 PROTEIN-RELATED"/>
    <property type="match status" value="1"/>
</dbReference>
<dbReference type="SMART" id="SM00460">
    <property type="entry name" value="TGc"/>
    <property type="match status" value="1"/>
</dbReference>
<dbReference type="InterPro" id="IPR002931">
    <property type="entry name" value="Transglutaminase-like"/>
</dbReference>
<dbReference type="Pfam" id="PF01841">
    <property type="entry name" value="Transglut_core"/>
    <property type="match status" value="1"/>
</dbReference>
<sequence>MVKQFVAGIWEGINPFLGFSYNTSLPIDGCAAYIKGKISVPTTKTKTEDGIRIAVEFPQPIKSGEKYVYELQLLLNQSCIEKIGNLNVFEWPKENLTEIVFLQNAGKIFFSSALAKIVFNAKEKTRCIVPGIFAKSLVSHASKSSGIRIEWGSAPTYRINCHYQLLNLGSNDAKNVEFSSYIPPTTKFQNVSNRVHSQTKIVKDDDNNSIIKFTIQDIPAGQTKYISFNIEVEPKGNLGVMLPNFGKWTEYHEITKEGSLGEKMLKPSTFWPIFDPEIQDLIVALKKSSINASTFIKLAFEFVNRKIRYEINGFRDNAASALHLRRGDCSEISDLFVSILRGGGIPARIVHGWTINPDDQSLNNKGHAWCEFYSPSARTWRQCDPTWGFLTGVSCQHICRQREGLNLEQNTFFWSYKGATELEVKETISYQML</sequence>
<dbReference type="PANTHER" id="PTHR33490:SF6">
    <property type="entry name" value="SLL1049 PROTEIN"/>
    <property type="match status" value="1"/>
</dbReference>
<protein>
    <submittedName>
        <fullName evidence="2">Transglutaminase family protein</fullName>
    </submittedName>
</protein>
<dbReference type="InterPro" id="IPR038765">
    <property type="entry name" value="Papain-like_cys_pep_sf"/>
</dbReference>
<dbReference type="GeneID" id="41328164"/>
<dbReference type="KEGG" id="psyt:DSAG12_00160"/>